<dbReference type="AlphaFoldDB" id="A0A1I1NY78"/>
<organism evidence="2 3">
    <name type="scientific">Thiohalospira halophila DSM 15071</name>
    <dbReference type="NCBI Taxonomy" id="1123397"/>
    <lineage>
        <taxon>Bacteria</taxon>
        <taxon>Pseudomonadati</taxon>
        <taxon>Pseudomonadota</taxon>
        <taxon>Gammaproteobacteria</taxon>
        <taxon>Thiohalospirales</taxon>
        <taxon>Thiohalospiraceae</taxon>
        <taxon>Thiohalospira</taxon>
    </lineage>
</organism>
<reference evidence="2 3" key="1">
    <citation type="submission" date="2016-10" db="EMBL/GenBank/DDBJ databases">
        <authorList>
            <person name="de Groot N.N."/>
        </authorList>
    </citation>
    <scope>NUCLEOTIDE SEQUENCE [LARGE SCALE GENOMIC DNA]</scope>
    <source>
        <strain evidence="2 3">HL3</strain>
    </source>
</reference>
<keyword evidence="1" id="KW-0472">Membrane</keyword>
<dbReference type="InterPro" id="IPR007359">
    <property type="entry name" value="SigmaE_reg_RseC_MucC"/>
</dbReference>
<evidence type="ECO:0000313" key="3">
    <source>
        <dbReference type="Proteomes" id="UP000198611"/>
    </source>
</evidence>
<keyword evidence="1" id="KW-0812">Transmembrane</keyword>
<sequence>MIEEQARVVGREDQRIRVEVERQSTCGQCSARHGCGTEVLSRYLGRRPVQLELEDTTGAQPGDRVVLGIAEAALVSGSAAVYLAPLAALAAGGLAGESLGGEVGSIVGGLAGLTAGLLWLRRHGQRLARDQRLMPVVLRRLPAGEAPVQFHSMNRG</sequence>
<evidence type="ECO:0000313" key="2">
    <source>
        <dbReference type="EMBL" id="SFC99673.1"/>
    </source>
</evidence>
<dbReference type="PANTHER" id="PTHR35867">
    <property type="entry name" value="PROTEIN RSEC"/>
    <property type="match status" value="1"/>
</dbReference>
<dbReference type="InterPro" id="IPR026268">
    <property type="entry name" value="RseC"/>
</dbReference>
<evidence type="ECO:0000256" key="1">
    <source>
        <dbReference type="SAM" id="Phobius"/>
    </source>
</evidence>
<name>A0A1I1NY78_9GAMM</name>
<dbReference type="Pfam" id="PF04246">
    <property type="entry name" value="RseC_MucC"/>
    <property type="match status" value="1"/>
</dbReference>
<protein>
    <submittedName>
        <fullName evidence="2">Positive regulator of sigma(E), RseC/MucC</fullName>
    </submittedName>
</protein>
<accession>A0A1I1NY78</accession>
<dbReference type="EMBL" id="FOMJ01000001">
    <property type="protein sequence ID" value="SFC99673.1"/>
    <property type="molecule type" value="Genomic_DNA"/>
</dbReference>
<feature type="transmembrane region" description="Helical" evidence="1">
    <location>
        <begin position="103"/>
        <end position="120"/>
    </location>
</feature>
<dbReference type="STRING" id="1123397.SAMN05660831_00379"/>
<keyword evidence="3" id="KW-1185">Reference proteome</keyword>
<dbReference type="RefSeq" id="WP_093427052.1">
    <property type="nucleotide sequence ID" value="NZ_FOMJ01000001.1"/>
</dbReference>
<gene>
    <name evidence="2" type="ORF">SAMN05660831_00379</name>
</gene>
<keyword evidence="1" id="KW-1133">Transmembrane helix</keyword>
<dbReference type="OrthoDB" id="9795854at2"/>
<feature type="transmembrane region" description="Helical" evidence="1">
    <location>
        <begin position="65"/>
        <end position="91"/>
    </location>
</feature>
<dbReference type="PANTHER" id="PTHR35867:SF1">
    <property type="entry name" value="PROTEIN RSEC"/>
    <property type="match status" value="1"/>
</dbReference>
<dbReference type="Proteomes" id="UP000198611">
    <property type="component" value="Unassembled WGS sequence"/>
</dbReference>
<proteinExistence type="predicted"/>
<dbReference type="PIRSF" id="PIRSF004923">
    <property type="entry name" value="RseC"/>
    <property type="match status" value="1"/>
</dbReference>